<dbReference type="Pfam" id="PF03747">
    <property type="entry name" value="ADP_ribosyl_GH"/>
    <property type="match status" value="1"/>
</dbReference>
<evidence type="ECO:0000256" key="2">
    <source>
        <dbReference type="ARBA" id="ARBA00012255"/>
    </source>
</evidence>
<keyword evidence="12" id="KW-0460">Magnesium</keyword>
<comment type="similarity">
    <text evidence="1">Belongs to the ADP-ribosylglycohydrolase family.</text>
</comment>
<evidence type="ECO:0000313" key="14">
    <source>
        <dbReference type="EMBL" id="CAF1136081.1"/>
    </source>
</evidence>
<feature type="binding site" evidence="12">
    <location>
        <position position="133"/>
    </location>
    <ligand>
        <name>Mg(2+)</name>
        <dbReference type="ChEBI" id="CHEBI:18420"/>
        <label>1</label>
    </ligand>
</feature>
<dbReference type="PANTHER" id="PTHR16222">
    <property type="entry name" value="ADP-RIBOSYLGLYCOHYDROLASE"/>
    <property type="match status" value="1"/>
</dbReference>
<dbReference type="GO" id="GO:0046872">
    <property type="term" value="F:metal ion binding"/>
    <property type="evidence" value="ECO:0007669"/>
    <property type="project" value="UniProtKB-KW"/>
</dbReference>
<evidence type="ECO:0000256" key="11">
    <source>
        <dbReference type="ARBA" id="ARBA00049015"/>
    </source>
</evidence>
<evidence type="ECO:0000256" key="4">
    <source>
        <dbReference type="ARBA" id="ARBA00041057"/>
    </source>
</evidence>
<evidence type="ECO:0000256" key="8">
    <source>
        <dbReference type="ARBA" id="ARBA00042850"/>
    </source>
</evidence>
<evidence type="ECO:0000256" key="10">
    <source>
        <dbReference type="ARBA" id="ARBA00043193"/>
    </source>
</evidence>
<dbReference type="EMBL" id="CAJNOH010000542">
    <property type="protein sequence ID" value="CAF1070507.1"/>
    <property type="molecule type" value="Genomic_DNA"/>
</dbReference>
<dbReference type="SUPFAM" id="SSF101478">
    <property type="entry name" value="ADP-ribosylglycohydrolase"/>
    <property type="match status" value="1"/>
</dbReference>
<keyword evidence="3" id="KW-0378">Hydrolase</keyword>
<comment type="cofactor">
    <cofactor evidence="12">
        <name>Mg(2+)</name>
        <dbReference type="ChEBI" id="CHEBI:18420"/>
    </cofactor>
    <text evidence="12">Binds 2 magnesium ions per subunit.</text>
</comment>
<evidence type="ECO:0000256" key="12">
    <source>
        <dbReference type="PIRSR" id="PIRSR605502-1"/>
    </source>
</evidence>
<dbReference type="Proteomes" id="UP000663854">
    <property type="component" value="Unassembled WGS sequence"/>
</dbReference>
<proteinExistence type="inferred from homology"/>
<dbReference type="GO" id="GO:0004649">
    <property type="term" value="F:poly(ADP-ribose) glycohydrolase activity"/>
    <property type="evidence" value="ECO:0007669"/>
    <property type="project" value="UniProtKB-EC"/>
</dbReference>
<feature type="binding site" evidence="12">
    <location>
        <position position="136"/>
    </location>
    <ligand>
        <name>Mg(2+)</name>
        <dbReference type="ChEBI" id="CHEBI:18420"/>
        <label>1</label>
    </ligand>
</feature>
<name>A0A814LZD2_9BILA</name>
<dbReference type="InterPro" id="IPR005502">
    <property type="entry name" value="Ribosyl_crysJ1"/>
</dbReference>
<evidence type="ECO:0000256" key="9">
    <source>
        <dbReference type="ARBA" id="ARBA00043187"/>
    </source>
</evidence>
<evidence type="ECO:0000256" key="1">
    <source>
        <dbReference type="ARBA" id="ARBA00010702"/>
    </source>
</evidence>
<dbReference type="PANTHER" id="PTHR16222:SF24">
    <property type="entry name" value="ADP-RIBOSYLHYDROLASE ARH3"/>
    <property type="match status" value="1"/>
</dbReference>
<dbReference type="AlphaFoldDB" id="A0A814LZD2"/>
<sequence>MRLTPVPLFFYRHPVHAVKYSGFSGVITHGDQKAYDACRYYGALIVAALQGATKEELLNDEFYETHISWFAEGPLAPEIMRIANGSYKQNDGYDAGIRGKGYIVNALEAALWAFWSEKTFKKGALAAVNLGDDTDTTAAIYGQLAGAYYGYEKLPKKWVEKVYAKRFLQGLSMWIAYEGQMWYENKALLFNPSLATVAPKQKVVAISSNEQELNPEKLPSIQLTSLEETRRVGLSNRSEKDTSSVMSNFCAIL</sequence>
<comment type="caution">
    <text evidence="13">The sequence shown here is derived from an EMBL/GenBank/DDBJ whole genome shotgun (WGS) entry which is preliminary data.</text>
</comment>
<protein>
    <recommendedName>
        <fullName evidence="4">ADP-ribosylhydrolase ARH3</fullName>
        <ecNumber evidence="2">3.2.1.143</ecNumber>
    </recommendedName>
    <alternativeName>
        <fullName evidence="5">ADP-ribose glycohydrolase ARH3</fullName>
    </alternativeName>
    <alternativeName>
        <fullName evidence="6">ADP-ribosylhydrolase 3</fullName>
    </alternativeName>
    <alternativeName>
        <fullName evidence="9">O-acetyl-ADP-ribose deacetylase ARH3</fullName>
    </alternativeName>
    <alternativeName>
        <fullName evidence="10">Poly(ADP-ribose) glycohydrolase ARH3</fullName>
    </alternativeName>
    <alternativeName>
        <fullName evidence="8">[Protein ADP-ribosylarginine] hydrolase-like protein 2</fullName>
    </alternativeName>
    <alternativeName>
        <fullName evidence="7">[Protein ADP-ribosylserine] hydrolase</fullName>
    </alternativeName>
</protein>
<dbReference type="EC" id="3.2.1.143" evidence="2"/>
<dbReference type="OrthoDB" id="410104at2759"/>
<organism evidence="13 15">
    <name type="scientific">Rotaria sordida</name>
    <dbReference type="NCBI Taxonomy" id="392033"/>
    <lineage>
        <taxon>Eukaryota</taxon>
        <taxon>Metazoa</taxon>
        <taxon>Spiralia</taxon>
        <taxon>Gnathifera</taxon>
        <taxon>Rotifera</taxon>
        <taxon>Eurotatoria</taxon>
        <taxon>Bdelloidea</taxon>
        <taxon>Philodinida</taxon>
        <taxon>Philodinidae</taxon>
        <taxon>Rotaria</taxon>
    </lineage>
</organism>
<evidence type="ECO:0000256" key="6">
    <source>
        <dbReference type="ARBA" id="ARBA00042471"/>
    </source>
</evidence>
<evidence type="ECO:0000313" key="15">
    <source>
        <dbReference type="Proteomes" id="UP000663854"/>
    </source>
</evidence>
<gene>
    <name evidence="13" type="ORF">PYM288_LOCUS18134</name>
    <name evidence="14" type="ORF">RFH988_LOCUS21131</name>
</gene>
<dbReference type="InterPro" id="IPR036705">
    <property type="entry name" value="Ribosyl_crysJ1_sf"/>
</dbReference>
<dbReference type="Gene3D" id="1.10.4080.10">
    <property type="entry name" value="ADP-ribosylation/Crystallin J1"/>
    <property type="match status" value="1"/>
</dbReference>
<comment type="catalytic activity">
    <reaction evidence="11">
        <text>alpha-NAD(+) + H2O = ADP-D-ribose + nicotinamide + H(+)</text>
        <dbReference type="Rhea" id="RHEA:68792"/>
        <dbReference type="ChEBI" id="CHEBI:15377"/>
        <dbReference type="ChEBI" id="CHEBI:15378"/>
        <dbReference type="ChEBI" id="CHEBI:17154"/>
        <dbReference type="ChEBI" id="CHEBI:57967"/>
        <dbReference type="ChEBI" id="CHEBI:77017"/>
    </reaction>
</comment>
<reference evidence="13" key="1">
    <citation type="submission" date="2021-02" db="EMBL/GenBank/DDBJ databases">
        <authorList>
            <person name="Nowell W R."/>
        </authorList>
    </citation>
    <scope>NUCLEOTIDE SEQUENCE</scope>
</reference>
<dbReference type="Proteomes" id="UP000663882">
    <property type="component" value="Unassembled WGS sequence"/>
</dbReference>
<dbReference type="InterPro" id="IPR050792">
    <property type="entry name" value="ADP-ribosylglycohydrolase"/>
</dbReference>
<dbReference type="EMBL" id="CAJNOO010001331">
    <property type="protein sequence ID" value="CAF1136081.1"/>
    <property type="molecule type" value="Genomic_DNA"/>
</dbReference>
<evidence type="ECO:0000313" key="13">
    <source>
        <dbReference type="EMBL" id="CAF1070507.1"/>
    </source>
</evidence>
<accession>A0A814LZD2</accession>
<keyword evidence="12" id="KW-0479">Metal-binding</keyword>
<evidence type="ECO:0000256" key="3">
    <source>
        <dbReference type="ARBA" id="ARBA00022801"/>
    </source>
</evidence>
<evidence type="ECO:0000256" key="7">
    <source>
        <dbReference type="ARBA" id="ARBA00042722"/>
    </source>
</evidence>
<feature type="binding site" evidence="12">
    <location>
        <position position="135"/>
    </location>
    <ligand>
        <name>Mg(2+)</name>
        <dbReference type="ChEBI" id="CHEBI:18420"/>
        <label>1</label>
    </ligand>
</feature>
<evidence type="ECO:0000256" key="5">
    <source>
        <dbReference type="ARBA" id="ARBA00042398"/>
    </source>
</evidence>